<dbReference type="EMBL" id="CP023284">
    <property type="protein sequence ID" value="ATA57411.1"/>
    <property type="molecule type" value="Genomic_DNA"/>
</dbReference>
<dbReference type="Pfam" id="PF05567">
    <property type="entry name" value="T4P_PilY1"/>
    <property type="match status" value="1"/>
</dbReference>
<keyword evidence="8" id="KW-0732">Signal</keyword>
<evidence type="ECO:0000256" key="3">
    <source>
        <dbReference type="ARBA" id="ARBA00022558"/>
    </source>
</evidence>
<keyword evidence="4" id="KW-0479">Metal-binding</keyword>
<feature type="region of interest" description="Disordered" evidence="7">
    <location>
        <begin position="426"/>
        <end position="531"/>
    </location>
</feature>
<feature type="signal peptide" evidence="8">
    <location>
        <begin position="1"/>
        <end position="38"/>
    </location>
</feature>
<feature type="region of interest" description="Disordered" evidence="7">
    <location>
        <begin position="1279"/>
        <end position="1301"/>
    </location>
</feature>
<dbReference type="KEGG" id="vbo:CKY39_32420"/>
<evidence type="ECO:0000259" key="9">
    <source>
        <dbReference type="Pfam" id="PF05567"/>
    </source>
</evidence>
<dbReference type="InterPro" id="IPR036465">
    <property type="entry name" value="vWFA_dom_sf"/>
</dbReference>
<evidence type="ECO:0000256" key="4">
    <source>
        <dbReference type="ARBA" id="ARBA00022723"/>
    </source>
</evidence>
<name>A0A250DTJ5_9BURK</name>
<feature type="compositionally biased region" description="Polar residues" evidence="7">
    <location>
        <begin position="434"/>
        <end position="511"/>
    </location>
</feature>
<evidence type="ECO:0000256" key="6">
    <source>
        <dbReference type="ARBA" id="ARBA00023263"/>
    </source>
</evidence>
<protein>
    <submittedName>
        <fullName evidence="10">Pilus assembly protein PilY</fullName>
    </submittedName>
</protein>
<evidence type="ECO:0000256" key="8">
    <source>
        <dbReference type="SAM" id="SignalP"/>
    </source>
</evidence>
<accession>A0A250DTJ5</accession>
<dbReference type="Proteomes" id="UP000217154">
    <property type="component" value="Chromosome"/>
</dbReference>
<dbReference type="GO" id="GO:0009289">
    <property type="term" value="C:pilus"/>
    <property type="evidence" value="ECO:0007669"/>
    <property type="project" value="UniProtKB-SubCell"/>
</dbReference>
<organism evidence="10 11">
    <name type="scientific">Variovorax boronicumulans</name>
    <dbReference type="NCBI Taxonomy" id="436515"/>
    <lineage>
        <taxon>Bacteria</taxon>
        <taxon>Pseudomonadati</taxon>
        <taxon>Pseudomonadota</taxon>
        <taxon>Betaproteobacteria</taxon>
        <taxon>Burkholderiales</taxon>
        <taxon>Comamonadaceae</taxon>
        <taxon>Variovorax</taxon>
    </lineage>
</organism>
<evidence type="ECO:0000256" key="2">
    <source>
        <dbReference type="ARBA" id="ARBA00008387"/>
    </source>
</evidence>
<comment type="subcellular location">
    <subcellularLocation>
        <location evidence="1">Fimbrium</location>
    </subcellularLocation>
</comment>
<dbReference type="RefSeq" id="WP_095747304.1">
    <property type="nucleotide sequence ID" value="NZ_CP023284.1"/>
</dbReference>
<comment type="similarity">
    <text evidence="2">Belongs to the PilY1 family.</text>
</comment>
<proteinExistence type="inferred from homology"/>
<dbReference type="InterPro" id="IPR008707">
    <property type="entry name" value="B-propeller_PilY1"/>
</dbReference>
<evidence type="ECO:0000256" key="1">
    <source>
        <dbReference type="ARBA" id="ARBA00004561"/>
    </source>
</evidence>
<evidence type="ECO:0000256" key="7">
    <source>
        <dbReference type="SAM" id="MobiDB-lite"/>
    </source>
</evidence>
<dbReference type="SUPFAM" id="SSF50998">
    <property type="entry name" value="Quinoprotein alcohol dehydrogenase-like"/>
    <property type="match status" value="1"/>
</dbReference>
<dbReference type="InterPro" id="IPR011047">
    <property type="entry name" value="Quinoprotein_ADH-like_sf"/>
</dbReference>
<feature type="chain" id="PRO_5012399975" evidence="8">
    <location>
        <begin position="39"/>
        <end position="1301"/>
    </location>
</feature>
<feature type="compositionally biased region" description="Low complexity" evidence="7">
    <location>
        <begin position="518"/>
        <end position="527"/>
    </location>
</feature>
<evidence type="ECO:0000313" key="10">
    <source>
        <dbReference type="EMBL" id="ATA57411.1"/>
    </source>
</evidence>
<sequence length="1301" mass="138732">MTNRSNPALDRKYKRQAICCAVMVCALLLGSFAPVIEAAPTDLSNQPLATLPAVQAKPNLLFVLDDSGSMDSDYMPDEMSNGSGNGRYGYRSAQCNGVAYDPLMTYAPPLNADGTSYPNAVFTAARVDGYDTSSGTTNLNNRYYYTYSGTQPKMGWVYTSSGAVRNTFYNECRTSTDSSSGVFTLVTVTSASNDAQNYANWYSYYRKRYLLMRTAMGRAISVLDSSYRVGFSTISDGTAVDGSNYFRDVKDFDSDQKANFYSSLYNASPNGWTPLRAALSKAGRYFANKAPDQSYDPVQYSCQRNYALLSTDGYWNKAKGLKLNGTSEIGQQDGSEDRPMRDDTQVIITTVTPYTVALTQNALSSQTHTRDWTRTSVTVSATPRTSGSNRGKYLVTTRTNQRYTETQTLTRTTPQSAIKSYTETVVTTDGVETSRSTSPHTTSAWINTATPTESFTGNGPPTASSSFTNGTSSPDTYQTAQGSGQPEYSNPVSGPWSAWSTPPVTSNSTPVAQPPVAGAPTRTPSTSGGTGNTLADVAQYYFATDLRTSALGNCTSNSSGSNQDVCSNIVRPVGNDKAAWQHMNSFTIGLGVSGTLPYDKNYLTQTAGTYVNLTNGTLNWPVPEGADLNNGEGGNATNVDDLWHAAVNGRGQYYSALDAGALSEAINGVVTSVQQVAGSGATASTSSLQLVAGDNNLVFRASYTTQLWTGDLQAFSINGSTGVIASTATWSAQAKLDATTPSSRKIYFSDGSALRSFEYGNLSAAQKGYFDNLCGQSLIAAQCSQLSASNKTLANNGTNLVNYLRGVRTHESASVDASNTNIPALYRKRDHVLGDIINGAPVHVGKPPFRYADAGYADFVAAKAARTPVVYVGSNDGMLHAFSAATNDTGGTELWAYVPSAVMPNLYKMADTSYGSKHQYSVDGAPVMGDIKVGTTWKTIVVGGLNSGGRGYYALDITDPNDPKALWEFTDANLGLSFGNPVIAKRSDGTWIVTFASGYNNADGKGHLYVLNANTGALLLDIATSDGSSTDPSGLAKINAWIESTSDNTAKRFYGGDLQGNLWRFDIDALLPPNRAAMRLAKFQVDASTPQPITTKPETVEISGRPVVVVATGRYLGATDITDSTQQSIYAVRDTLTATGWSDVRADTANFVRQTFTLNGPVATATAASVSNTAVNWSTKGGWWIDLPHSRERVNTNLGLQYSTLSIATAIPNGDACASGGTAWRYYLNVANGGVVTTNPAGGLWSTDGLIMGMTWVQDSNGNARIIYQKSNGDNVVETPPVATSSGSGSVHRTSWRELVD</sequence>
<keyword evidence="6" id="KW-0281">Fimbrium</keyword>
<feature type="domain" description="PilY1 beta-propeller" evidence="9">
    <location>
        <begin position="833"/>
        <end position="1155"/>
    </location>
</feature>
<dbReference type="GO" id="GO:0046872">
    <property type="term" value="F:metal ion binding"/>
    <property type="evidence" value="ECO:0007669"/>
    <property type="project" value="UniProtKB-KW"/>
</dbReference>
<dbReference type="Gene3D" id="3.40.50.410">
    <property type="entry name" value="von Willebrand factor, type A domain"/>
    <property type="match status" value="1"/>
</dbReference>
<evidence type="ECO:0000256" key="5">
    <source>
        <dbReference type="ARBA" id="ARBA00022837"/>
    </source>
</evidence>
<keyword evidence="3" id="KW-1029">Fimbrium biogenesis</keyword>
<reference evidence="10 11" key="1">
    <citation type="submission" date="2017-09" db="EMBL/GenBank/DDBJ databases">
        <title>The diverse metabolic capabilities of V. boronicumulans make it an excellent choice for continued studies on novel biodegradation.</title>
        <authorList>
            <person name="Sun S."/>
        </authorList>
    </citation>
    <scope>NUCLEOTIDE SEQUENCE [LARGE SCALE GENOMIC DNA]</scope>
    <source>
        <strain evidence="10 11">J1</strain>
    </source>
</reference>
<gene>
    <name evidence="10" type="ORF">CKY39_32420</name>
</gene>
<feature type="compositionally biased region" description="Polar residues" evidence="7">
    <location>
        <begin position="1282"/>
        <end position="1293"/>
    </location>
</feature>
<keyword evidence="5" id="KW-0106">Calcium</keyword>
<evidence type="ECO:0000313" key="11">
    <source>
        <dbReference type="Proteomes" id="UP000217154"/>
    </source>
</evidence>